<sequence>MDTPKTNRIQDLLKSLGQIHGDVSVSDANHAIRRPVSHNGDHQPKLLWDLLLYTLQFLRRADVSSFVLTCRTAYEHGVPFLARRYGFDVGREPEVMSLTRFCSFMLGSPLRPHFLRELCISAGYIDVLDGAALVPQQVQCIMEALAEVIRQAVNLEVLHIPLLHPQPYINPQKDFSPYILPSLGSLTKLREFVLSDPGETGLSVLENIRSPLRKVVLGLYYPPFEDMGRGEINILPHVAQFAGSLEVLELEYACSGAMSFKSNGIQFQHAHTLTLRYKTPKIIGLRLDDLFAAFPSLRVLELPVNTYWAEIEDPDEEYSDQELEAQRVIQRRRRANRWSSFDSLICPIRWAYGAVPPKANTWQRFELGASDMENWDRTQRGYVARDETNINREIAQFHALLEDIRPVHLDLMTYAYVTQMPNWLPSLGVVGLTHLNLELFWTHRLYCESGENWLRNLLDTCLSGINAFPDLTFLGIRISDEEHWASERLAAVNTSVKAFDTWAFVASLAETLLNLTHVAIRFRGEEQEDVCWRVTRGSLDKGDSGGISGRKLSKTETLQLKRDSPFSAEAWVVYSLDFS</sequence>
<evidence type="ECO:0000313" key="1">
    <source>
        <dbReference type="EMBL" id="KAH8093928.1"/>
    </source>
</evidence>
<gene>
    <name evidence="1" type="ORF">BXZ70DRAFT_371858</name>
</gene>
<protein>
    <submittedName>
        <fullName evidence="1">Uncharacterized protein</fullName>
    </submittedName>
</protein>
<keyword evidence="2" id="KW-1185">Reference proteome</keyword>
<name>A0A8K0UL48_9AGAR</name>
<dbReference type="EMBL" id="JAEVFJ010000027">
    <property type="protein sequence ID" value="KAH8093928.1"/>
    <property type="molecule type" value="Genomic_DNA"/>
</dbReference>
<accession>A0A8K0UL48</accession>
<reference evidence="1" key="1">
    <citation type="journal article" date="2021" name="New Phytol.">
        <title>Evolutionary innovations through gain and loss of genes in the ectomycorrhizal Boletales.</title>
        <authorList>
            <person name="Wu G."/>
            <person name="Miyauchi S."/>
            <person name="Morin E."/>
            <person name="Kuo A."/>
            <person name="Drula E."/>
            <person name="Varga T."/>
            <person name="Kohler A."/>
            <person name="Feng B."/>
            <person name="Cao Y."/>
            <person name="Lipzen A."/>
            <person name="Daum C."/>
            <person name="Hundley H."/>
            <person name="Pangilinan J."/>
            <person name="Johnson J."/>
            <person name="Barry K."/>
            <person name="LaButti K."/>
            <person name="Ng V."/>
            <person name="Ahrendt S."/>
            <person name="Min B."/>
            <person name="Choi I.G."/>
            <person name="Park H."/>
            <person name="Plett J.M."/>
            <person name="Magnuson J."/>
            <person name="Spatafora J.W."/>
            <person name="Nagy L.G."/>
            <person name="Henrissat B."/>
            <person name="Grigoriev I.V."/>
            <person name="Yang Z.L."/>
            <person name="Xu J."/>
            <person name="Martin F.M."/>
        </authorList>
    </citation>
    <scope>NUCLEOTIDE SEQUENCE</scope>
    <source>
        <strain evidence="1">KKN 215</strain>
    </source>
</reference>
<comment type="caution">
    <text evidence="1">The sequence shown here is derived from an EMBL/GenBank/DDBJ whole genome shotgun (WGS) entry which is preliminary data.</text>
</comment>
<dbReference type="OrthoDB" id="2785713at2759"/>
<proteinExistence type="predicted"/>
<dbReference type="AlphaFoldDB" id="A0A8K0UL48"/>
<evidence type="ECO:0000313" key="2">
    <source>
        <dbReference type="Proteomes" id="UP000813824"/>
    </source>
</evidence>
<organism evidence="1 2">
    <name type="scientific">Cristinia sonorae</name>
    <dbReference type="NCBI Taxonomy" id="1940300"/>
    <lineage>
        <taxon>Eukaryota</taxon>
        <taxon>Fungi</taxon>
        <taxon>Dikarya</taxon>
        <taxon>Basidiomycota</taxon>
        <taxon>Agaricomycotina</taxon>
        <taxon>Agaricomycetes</taxon>
        <taxon>Agaricomycetidae</taxon>
        <taxon>Agaricales</taxon>
        <taxon>Pleurotineae</taxon>
        <taxon>Stephanosporaceae</taxon>
        <taxon>Cristinia</taxon>
    </lineage>
</organism>
<dbReference type="Proteomes" id="UP000813824">
    <property type="component" value="Unassembled WGS sequence"/>
</dbReference>